<dbReference type="AlphaFoldDB" id="A0A2V3Y2D4"/>
<dbReference type="Proteomes" id="UP000248057">
    <property type="component" value="Unassembled WGS sequence"/>
</dbReference>
<dbReference type="RefSeq" id="WP_110323939.1">
    <property type="nucleotide sequence ID" value="NZ_QJKD01000008.1"/>
</dbReference>
<organism evidence="1 2">
    <name type="scientific">Hungatella effluvii</name>
    <dbReference type="NCBI Taxonomy" id="1096246"/>
    <lineage>
        <taxon>Bacteria</taxon>
        <taxon>Bacillati</taxon>
        <taxon>Bacillota</taxon>
        <taxon>Clostridia</taxon>
        <taxon>Lachnospirales</taxon>
        <taxon>Lachnospiraceae</taxon>
        <taxon>Hungatella</taxon>
    </lineage>
</organism>
<protein>
    <submittedName>
        <fullName evidence="1">Uncharacterized protein</fullName>
    </submittedName>
</protein>
<accession>A0A2V3Y2D4</accession>
<evidence type="ECO:0000313" key="2">
    <source>
        <dbReference type="Proteomes" id="UP000248057"/>
    </source>
</evidence>
<reference evidence="1 2" key="1">
    <citation type="submission" date="2018-05" db="EMBL/GenBank/DDBJ databases">
        <title>Genomic Encyclopedia of Type Strains, Phase IV (KMG-IV): sequencing the most valuable type-strain genomes for metagenomic binning, comparative biology and taxonomic classification.</title>
        <authorList>
            <person name="Goeker M."/>
        </authorList>
    </citation>
    <scope>NUCLEOTIDE SEQUENCE [LARGE SCALE GENOMIC DNA]</scope>
    <source>
        <strain evidence="1 2">DSM 24995</strain>
    </source>
</reference>
<comment type="caution">
    <text evidence="1">The sequence shown here is derived from an EMBL/GenBank/DDBJ whole genome shotgun (WGS) entry which is preliminary data.</text>
</comment>
<proteinExistence type="predicted"/>
<evidence type="ECO:0000313" key="1">
    <source>
        <dbReference type="EMBL" id="PXX52144.1"/>
    </source>
</evidence>
<dbReference type="EMBL" id="QJKD01000008">
    <property type="protein sequence ID" value="PXX52144.1"/>
    <property type="molecule type" value="Genomic_DNA"/>
</dbReference>
<keyword evidence="2" id="KW-1185">Reference proteome</keyword>
<name>A0A2V3Y2D4_9FIRM</name>
<dbReference type="GeneID" id="86062631"/>
<sequence>MQPVNKTKKFEVKIKSPMGPIKVYVELTMYTETEFGGTAKLMGLTIPYENGKVNGSSYQFGIQVKLPFGVLPVEVDANLAADGTVTGLAHAPNHKPMKIEGAQVQ</sequence>
<gene>
    <name evidence="1" type="ORF">DFR60_108230</name>
</gene>